<dbReference type="KEGG" id="eke:EK0264_13140"/>
<feature type="region of interest" description="Disordered" evidence="3">
    <location>
        <begin position="79"/>
        <end position="112"/>
    </location>
</feature>
<dbReference type="InParanoid" id="A0A7L4YQ44"/>
<protein>
    <submittedName>
        <fullName evidence="5">RNA methyltransferase</fullName>
    </submittedName>
</protein>
<dbReference type="PANTHER" id="PTHR43191">
    <property type="entry name" value="RRNA METHYLTRANSFERASE 3"/>
    <property type="match status" value="1"/>
</dbReference>
<dbReference type="InterPro" id="IPR029064">
    <property type="entry name" value="Ribosomal_eL30-like_sf"/>
</dbReference>
<evidence type="ECO:0000256" key="1">
    <source>
        <dbReference type="ARBA" id="ARBA00022603"/>
    </source>
</evidence>
<name>A0A7L4YQ44_9ACTN</name>
<dbReference type="GO" id="GO:0003723">
    <property type="term" value="F:RNA binding"/>
    <property type="evidence" value="ECO:0007669"/>
    <property type="project" value="InterPro"/>
</dbReference>
<dbReference type="Proteomes" id="UP000463857">
    <property type="component" value="Chromosome"/>
</dbReference>
<feature type="compositionally biased region" description="Basic and acidic residues" evidence="3">
    <location>
        <begin position="10"/>
        <end position="19"/>
    </location>
</feature>
<organism evidence="5 6">
    <name type="scientific">Epidermidibacterium keratini</name>
    <dbReference type="NCBI Taxonomy" id="1891644"/>
    <lineage>
        <taxon>Bacteria</taxon>
        <taxon>Bacillati</taxon>
        <taxon>Actinomycetota</taxon>
        <taxon>Actinomycetes</taxon>
        <taxon>Sporichthyales</taxon>
        <taxon>Sporichthyaceae</taxon>
        <taxon>Epidermidibacterium</taxon>
    </lineage>
</organism>
<dbReference type="CDD" id="cd18095">
    <property type="entry name" value="SpoU-like_rRNA-MTase"/>
    <property type="match status" value="1"/>
</dbReference>
<reference evidence="5 6" key="1">
    <citation type="journal article" date="2018" name="Int. J. Syst. Evol. Microbiol.">
        <title>Epidermidibacterium keratini gen. nov., sp. nov., a member of the family Sporichthyaceae, isolated from keratin epidermis.</title>
        <authorList>
            <person name="Lee D.G."/>
            <person name="Trujillo M.E."/>
            <person name="Kang S."/>
            <person name="Nam J.J."/>
            <person name="Kim Y.J."/>
        </authorList>
    </citation>
    <scope>NUCLEOTIDE SEQUENCE [LARGE SCALE GENOMIC DNA]</scope>
    <source>
        <strain evidence="5 6">EPI-7</strain>
    </source>
</reference>
<evidence type="ECO:0000256" key="2">
    <source>
        <dbReference type="ARBA" id="ARBA00022679"/>
    </source>
</evidence>
<dbReference type="InterPro" id="IPR029028">
    <property type="entry name" value="Alpha/beta_knot_MTases"/>
</dbReference>
<dbReference type="Pfam" id="PF00588">
    <property type="entry name" value="SpoU_methylase"/>
    <property type="match status" value="1"/>
</dbReference>
<keyword evidence="2 5" id="KW-0808">Transferase</keyword>
<dbReference type="PANTHER" id="PTHR43191:SF12">
    <property type="entry name" value="RRNA METHYLASE"/>
    <property type="match status" value="1"/>
</dbReference>
<dbReference type="InterPro" id="IPR029026">
    <property type="entry name" value="tRNA_m1G_MTases_N"/>
</dbReference>
<accession>A0A7L4YQ44</accession>
<proteinExistence type="predicted"/>
<dbReference type="OrthoDB" id="3190829at2"/>
<dbReference type="GO" id="GO:0006396">
    <property type="term" value="P:RNA processing"/>
    <property type="evidence" value="ECO:0007669"/>
    <property type="project" value="InterPro"/>
</dbReference>
<keyword evidence="1 5" id="KW-0489">Methyltransferase</keyword>
<sequence>MDAQGLLGRRAVDDVDPVPRRPPARLVVGDRLQRHGPADRLRSGQHGVGADAAAARRKLRCPHWEVAADARHGLALRRRSVRKRGRRPVGRDRCTRRPGPPGRAAAAPEGDRRADWALSVQYVDDPADQRIADFRDLSNSDRRPDRPGGAGLVIAEGVPVVERLIASPYPVRAIMGIKSRIAALQGMCDAPMYVVPVEVMGEVVGFHLNRGVLASADRAAMPSFDELVATASRLLVLEGVGDHENLGSLFRNAAAFGIDGVVLGPRCSDPLYRRAVRVSMGNVLRVPFAKAPDWPGALDALGGSGFETWAMTPAPPAVELRALPSDLARVAIVVGAEGPGLTEEALGAASRRVRIPMADGVDSLNVATSAAIALHHVALGV</sequence>
<dbReference type="AlphaFoldDB" id="A0A7L4YQ44"/>
<dbReference type="InterPro" id="IPR051259">
    <property type="entry name" value="rRNA_Methyltransferase"/>
</dbReference>
<dbReference type="GO" id="GO:0008173">
    <property type="term" value="F:RNA methyltransferase activity"/>
    <property type="evidence" value="ECO:0007669"/>
    <property type="project" value="InterPro"/>
</dbReference>
<evidence type="ECO:0000313" key="6">
    <source>
        <dbReference type="Proteomes" id="UP000463857"/>
    </source>
</evidence>
<dbReference type="SUPFAM" id="SSF55315">
    <property type="entry name" value="L30e-like"/>
    <property type="match status" value="1"/>
</dbReference>
<dbReference type="SUPFAM" id="SSF75217">
    <property type="entry name" value="alpha/beta knot"/>
    <property type="match status" value="1"/>
</dbReference>
<dbReference type="Gene3D" id="3.40.1280.10">
    <property type="match status" value="1"/>
</dbReference>
<dbReference type="InterPro" id="IPR001537">
    <property type="entry name" value="SpoU_MeTrfase"/>
</dbReference>
<feature type="compositionally biased region" description="Basic residues" evidence="3">
    <location>
        <begin position="79"/>
        <end position="88"/>
    </location>
</feature>
<feature type="region of interest" description="Disordered" evidence="3">
    <location>
        <begin position="1"/>
        <end position="23"/>
    </location>
</feature>
<evidence type="ECO:0000259" key="4">
    <source>
        <dbReference type="Pfam" id="PF00588"/>
    </source>
</evidence>
<evidence type="ECO:0000313" key="5">
    <source>
        <dbReference type="EMBL" id="QHC01142.1"/>
    </source>
</evidence>
<dbReference type="GO" id="GO:0032259">
    <property type="term" value="P:methylation"/>
    <property type="evidence" value="ECO:0007669"/>
    <property type="project" value="UniProtKB-KW"/>
</dbReference>
<feature type="domain" description="tRNA/rRNA methyltransferase SpoU type" evidence="4">
    <location>
        <begin position="234"/>
        <end position="375"/>
    </location>
</feature>
<feature type="region of interest" description="Disordered" evidence="3">
    <location>
        <begin position="35"/>
        <end position="54"/>
    </location>
</feature>
<evidence type="ECO:0000256" key="3">
    <source>
        <dbReference type="SAM" id="MobiDB-lite"/>
    </source>
</evidence>
<gene>
    <name evidence="5" type="ORF">EK0264_13140</name>
</gene>
<dbReference type="EMBL" id="CP047156">
    <property type="protein sequence ID" value="QHC01142.1"/>
    <property type="molecule type" value="Genomic_DNA"/>
</dbReference>
<keyword evidence="6" id="KW-1185">Reference proteome</keyword>